<gene>
    <name evidence="1" type="ORF">F511_47772</name>
</gene>
<evidence type="ECO:0000313" key="1">
    <source>
        <dbReference type="EMBL" id="KZT75203.1"/>
    </source>
</evidence>
<protein>
    <submittedName>
        <fullName evidence="1">Uncharacterized protein</fullName>
    </submittedName>
</protein>
<keyword evidence="2" id="KW-1185">Reference proteome</keyword>
<organism evidence="1 2">
    <name type="scientific">Dorcoceras hygrometricum</name>
    <dbReference type="NCBI Taxonomy" id="472368"/>
    <lineage>
        <taxon>Eukaryota</taxon>
        <taxon>Viridiplantae</taxon>
        <taxon>Streptophyta</taxon>
        <taxon>Embryophyta</taxon>
        <taxon>Tracheophyta</taxon>
        <taxon>Spermatophyta</taxon>
        <taxon>Magnoliopsida</taxon>
        <taxon>eudicotyledons</taxon>
        <taxon>Gunneridae</taxon>
        <taxon>Pentapetalae</taxon>
        <taxon>asterids</taxon>
        <taxon>lamiids</taxon>
        <taxon>Lamiales</taxon>
        <taxon>Gesneriaceae</taxon>
        <taxon>Didymocarpoideae</taxon>
        <taxon>Trichosporeae</taxon>
        <taxon>Loxocarpinae</taxon>
        <taxon>Dorcoceras</taxon>
    </lineage>
</organism>
<sequence length="54" mass="6125">MNTMSATVRFSKDLFPQINQIGHNQPAPETQTTIGRDRIVLKFASPNFHLQLVD</sequence>
<accession>A0A2Z6ZWL5</accession>
<reference evidence="1 2" key="1">
    <citation type="journal article" date="2015" name="Proc. Natl. Acad. Sci. U.S.A.">
        <title>The resurrection genome of Boea hygrometrica: A blueprint for survival of dehydration.</title>
        <authorList>
            <person name="Xiao L."/>
            <person name="Yang G."/>
            <person name="Zhang L."/>
            <person name="Yang X."/>
            <person name="Zhao S."/>
            <person name="Ji Z."/>
            <person name="Zhou Q."/>
            <person name="Hu M."/>
            <person name="Wang Y."/>
            <person name="Chen M."/>
            <person name="Xu Y."/>
            <person name="Jin H."/>
            <person name="Xiao X."/>
            <person name="Hu G."/>
            <person name="Bao F."/>
            <person name="Hu Y."/>
            <person name="Wan P."/>
            <person name="Li L."/>
            <person name="Deng X."/>
            <person name="Kuang T."/>
            <person name="Xiang C."/>
            <person name="Zhu J.K."/>
            <person name="Oliver M.J."/>
            <person name="He Y."/>
        </authorList>
    </citation>
    <scope>NUCLEOTIDE SEQUENCE [LARGE SCALE GENOMIC DNA]</scope>
    <source>
        <strain evidence="2">cv. XS01</strain>
    </source>
</reference>
<proteinExistence type="predicted"/>
<dbReference type="Proteomes" id="UP000250235">
    <property type="component" value="Unassembled WGS sequence"/>
</dbReference>
<name>A0A2Z6ZWL5_9LAMI</name>
<dbReference type="EMBL" id="KV372000">
    <property type="protein sequence ID" value="KZT75203.1"/>
    <property type="molecule type" value="Genomic_DNA"/>
</dbReference>
<evidence type="ECO:0000313" key="2">
    <source>
        <dbReference type="Proteomes" id="UP000250235"/>
    </source>
</evidence>
<dbReference type="AlphaFoldDB" id="A0A2Z6ZWL5"/>